<feature type="non-terminal residue" evidence="1">
    <location>
        <position position="66"/>
    </location>
</feature>
<name>A0A5J4UMD3_9EUKA</name>
<reference evidence="1 3" key="1">
    <citation type="submission" date="2019-03" db="EMBL/GenBank/DDBJ databases">
        <title>Single cell metagenomics reveals metabolic interactions within the superorganism composed of flagellate Streblomastix strix and complex community of Bacteroidetes bacteria on its surface.</title>
        <authorList>
            <person name="Treitli S.C."/>
            <person name="Kolisko M."/>
            <person name="Husnik F."/>
            <person name="Keeling P."/>
            <person name="Hampl V."/>
        </authorList>
    </citation>
    <scope>NUCLEOTIDE SEQUENCE [LARGE SCALE GENOMIC DNA]</scope>
    <source>
        <strain evidence="1">ST1C</strain>
    </source>
</reference>
<gene>
    <name evidence="2" type="ORF">EZS28_021055</name>
    <name evidence="1" type="ORF">EZS28_033569</name>
</gene>
<accession>A0A5J4UMD3</accession>
<dbReference type="EMBL" id="SNRW01014954">
    <property type="protein sequence ID" value="KAA6370905.1"/>
    <property type="molecule type" value="Genomic_DNA"/>
</dbReference>
<comment type="caution">
    <text evidence="1">The sequence shown here is derived from an EMBL/GenBank/DDBJ whole genome shotgun (WGS) entry which is preliminary data.</text>
</comment>
<organism evidence="1 3">
    <name type="scientific">Streblomastix strix</name>
    <dbReference type="NCBI Taxonomy" id="222440"/>
    <lineage>
        <taxon>Eukaryota</taxon>
        <taxon>Metamonada</taxon>
        <taxon>Preaxostyla</taxon>
        <taxon>Oxymonadida</taxon>
        <taxon>Streblomastigidae</taxon>
        <taxon>Streblomastix</taxon>
    </lineage>
</organism>
<dbReference type="Proteomes" id="UP000324800">
    <property type="component" value="Unassembled WGS sequence"/>
</dbReference>
<dbReference type="AlphaFoldDB" id="A0A5J4UMD3"/>
<evidence type="ECO:0000313" key="2">
    <source>
        <dbReference type="EMBL" id="KAA6383419.1"/>
    </source>
</evidence>
<dbReference type="EMBL" id="SNRW01006256">
    <property type="protein sequence ID" value="KAA6383419.1"/>
    <property type="molecule type" value="Genomic_DNA"/>
</dbReference>
<sequence>MDEFLSTEYLDIDPEEEQELGGGLQSRVLSTTSLASLASEKKEDLAGVPNVIMNSIKSFVGSGILS</sequence>
<evidence type="ECO:0000313" key="1">
    <source>
        <dbReference type="EMBL" id="KAA6370905.1"/>
    </source>
</evidence>
<proteinExistence type="predicted"/>
<evidence type="ECO:0000313" key="3">
    <source>
        <dbReference type="Proteomes" id="UP000324800"/>
    </source>
</evidence>
<protein>
    <submittedName>
        <fullName evidence="1">Uncharacterized protein</fullName>
    </submittedName>
</protein>